<dbReference type="EMBL" id="AP028918">
    <property type="protein sequence ID" value="BES98962.1"/>
    <property type="molecule type" value="Genomic_DNA"/>
</dbReference>
<keyword evidence="2" id="KW-1185">Reference proteome</keyword>
<accession>A0ABN7B863</accession>
<reference evidence="1 2" key="1">
    <citation type="submission" date="2023-09" db="EMBL/GenBank/DDBJ databases">
        <title>Nesidiocoris tenuis whole genome shotgun sequence.</title>
        <authorList>
            <person name="Shibata T."/>
            <person name="Shimoda M."/>
            <person name="Kobayashi T."/>
            <person name="Uehara T."/>
        </authorList>
    </citation>
    <scope>NUCLEOTIDE SEQUENCE [LARGE SCALE GENOMIC DNA]</scope>
    <source>
        <strain evidence="1 2">Japan</strain>
    </source>
</reference>
<name>A0ABN7B863_9HEMI</name>
<gene>
    <name evidence="1" type="ORF">NTJ_11778</name>
</gene>
<organism evidence="1 2">
    <name type="scientific">Nesidiocoris tenuis</name>
    <dbReference type="NCBI Taxonomy" id="355587"/>
    <lineage>
        <taxon>Eukaryota</taxon>
        <taxon>Metazoa</taxon>
        <taxon>Ecdysozoa</taxon>
        <taxon>Arthropoda</taxon>
        <taxon>Hexapoda</taxon>
        <taxon>Insecta</taxon>
        <taxon>Pterygota</taxon>
        <taxon>Neoptera</taxon>
        <taxon>Paraneoptera</taxon>
        <taxon>Hemiptera</taxon>
        <taxon>Heteroptera</taxon>
        <taxon>Panheteroptera</taxon>
        <taxon>Cimicomorpha</taxon>
        <taxon>Miridae</taxon>
        <taxon>Dicyphina</taxon>
        <taxon>Nesidiocoris</taxon>
    </lineage>
</organism>
<evidence type="ECO:0000313" key="1">
    <source>
        <dbReference type="EMBL" id="BES98962.1"/>
    </source>
</evidence>
<evidence type="ECO:0000313" key="2">
    <source>
        <dbReference type="Proteomes" id="UP001307889"/>
    </source>
</evidence>
<proteinExistence type="predicted"/>
<protein>
    <submittedName>
        <fullName evidence="1">Uncharacterized protein</fullName>
    </submittedName>
</protein>
<sequence>MAYCSGYSMAPTCGRKPKPKPRKAVCKFEKYIDECNRQKKREIRDSTFNYNLERFVASPDGNFNPQHCSSPIEEEEISLPYYTANYEPSDVFPDTQHPCVQDYNLGKHSCTAERYTIECPFYAPLVRRVPPHVHPDSLAAKRINPGPAKFGVLRMPEGVRPDPRIKCVQIRNPQAVRSNLVEESDKRREIPRPNRGGRSISLDLLGGDHQKQWELQASPAAQWLFRWATVMVIALYLKGAEQVLLGGFSRMKQNVFLPSQATLHIMTMDQITMMHAKRPGLPAHTSLDIMTREQIAMMQIVTTPLAISTVRGGQSKIISMVGHQQECFREIRIAEGFKIEGIYRPNSRKPTFLNHVSVKMWDCGSEYDDADMYEYAKCPEDLGVAEDCPLPSPDITCPPLACPTLTDNDDTCDEGSEFPEEATSKPIMCGDALRQVNEIIGTITPFTLLDEFMVNVAEHTADKGEIMFDLMSNEVSELLKTEQKSIKNKYERWTKEIQRKTDEAMERLIKNVPGFDMKAFNEDPNNYVKKMILGDEKPPEASGTAGRELIIGQHKKTWLLREAERIECQNEERMCRLNEMMAHLAHLSECLATNNKKLAAYNRQLESHATCLRNKLAYNEKRIACMVDEIEAVKREEKVHCPIIEPDDILTAYPQGYDYC</sequence>
<dbReference type="Proteomes" id="UP001307889">
    <property type="component" value="Chromosome 10"/>
</dbReference>